<gene>
    <name evidence="1" type="ORF">HRR37_20160</name>
</gene>
<name>A0A6A1T9G2_CROSK</name>
<accession>A0A6A1T9G2</accession>
<comment type="caution">
    <text evidence="1">The sequence shown here is derived from an EMBL/GenBank/DDBJ whole genome shotgun (WGS) entry which is preliminary data.</text>
</comment>
<dbReference type="RefSeq" id="WP_029463889.1">
    <property type="nucleotide sequence ID" value="NZ_CBDBYQ010000015.1"/>
</dbReference>
<reference evidence="1 2" key="1">
    <citation type="submission" date="2020-05" db="EMBL/GenBank/DDBJ databases">
        <title>The draft genome of Cronobacter sakazakii strain 145005.</title>
        <authorList>
            <person name="Yang J."/>
            <person name="Liu L."/>
            <person name="Feng Y."/>
            <person name="Zong Z."/>
        </authorList>
    </citation>
    <scope>NUCLEOTIDE SEQUENCE [LARGE SCALE GENOMIC DNA]</scope>
    <source>
        <strain evidence="1 2">145005</strain>
    </source>
</reference>
<protein>
    <submittedName>
        <fullName evidence="1">C-type natriuretic protein</fullName>
    </submittedName>
</protein>
<evidence type="ECO:0000313" key="1">
    <source>
        <dbReference type="EMBL" id="NYV44627.1"/>
    </source>
</evidence>
<dbReference type="Proteomes" id="UP000548673">
    <property type="component" value="Unassembled WGS sequence"/>
</dbReference>
<sequence length="101" mass="11361">MSETSTLDFCLATYLIASGIAVAATIGQYIVKLLLIKFASHKRIEDTLWRLGSLLELRFGELKEGKEITIRAKRFTATFTRTVEDKPGLIKKIANECLNKK</sequence>
<dbReference type="EMBL" id="JABTXY010000028">
    <property type="protein sequence ID" value="NYV44627.1"/>
    <property type="molecule type" value="Genomic_DNA"/>
</dbReference>
<dbReference type="AlphaFoldDB" id="A0A6A1T9G2"/>
<organism evidence="1 2">
    <name type="scientific">Cronobacter sakazakii</name>
    <name type="common">Enterobacter sakazakii</name>
    <dbReference type="NCBI Taxonomy" id="28141"/>
    <lineage>
        <taxon>Bacteria</taxon>
        <taxon>Pseudomonadati</taxon>
        <taxon>Pseudomonadota</taxon>
        <taxon>Gammaproteobacteria</taxon>
        <taxon>Enterobacterales</taxon>
        <taxon>Enterobacteriaceae</taxon>
        <taxon>Cronobacter</taxon>
    </lineage>
</organism>
<evidence type="ECO:0000313" key="2">
    <source>
        <dbReference type="Proteomes" id="UP000548673"/>
    </source>
</evidence>
<proteinExistence type="predicted"/>